<dbReference type="PANTHER" id="PTHR14136">
    <property type="entry name" value="BTB_POZ DOMAIN-CONTAINING PROTEIN KCTD9"/>
    <property type="match status" value="1"/>
</dbReference>
<sequence length="367" mass="38082">MTAADAERADEGIDGSRQPGPGEDEAGAAPATPEVQPAEETPAPVAEQHGDRSPESTARTPHPRETPAPSDAKWMKAATIATAAGTVMAAFAAVGALYYSNSTLSATNDQLGLARQTAQSELFKSASEQLDSDKESVRLSGVHLLERLAQGSADDQPSIRQLLEAFVRTEATTGSCEGPRQEAPADIQAALDVIKTYAVLPDPTLRVKLQSACLAHAFLHNAQFTGAILAGVNLTGAVLTVSQLHGADLEGALLQSAQAVETIFTEANLTGANFTGANLASADLTGADLENANLTDTELSGANLTNADLENANLTGATLWNVNLTGARLRDTNLKGADLTDADLDGADLTGVVYDAQTRWPDGFTPP</sequence>
<dbReference type="Proteomes" id="UP001611494">
    <property type="component" value="Unassembled WGS sequence"/>
</dbReference>
<keyword evidence="2" id="KW-0472">Membrane</keyword>
<evidence type="ECO:0000256" key="1">
    <source>
        <dbReference type="SAM" id="MobiDB-lite"/>
    </source>
</evidence>
<proteinExistence type="predicted"/>
<organism evidence="3 4">
    <name type="scientific">Nocardia testacea</name>
    <dbReference type="NCBI Taxonomy" id="248551"/>
    <lineage>
        <taxon>Bacteria</taxon>
        <taxon>Bacillati</taxon>
        <taxon>Actinomycetota</taxon>
        <taxon>Actinomycetes</taxon>
        <taxon>Mycobacteriales</taxon>
        <taxon>Nocardiaceae</taxon>
        <taxon>Nocardia</taxon>
    </lineage>
</organism>
<keyword evidence="2" id="KW-0812">Transmembrane</keyword>
<dbReference type="SUPFAM" id="SSF141571">
    <property type="entry name" value="Pentapeptide repeat-like"/>
    <property type="match status" value="1"/>
</dbReference>
<reference evidence="3 4" key="1">
    <citation type="submission" date="2024-10" db="EMBL/GenBank/DDBJ databases">
        <title>The Natural Products Discovery Center: Release of the First 8490 Sequenced Strains for Exploring Actinobacteria Biosynthetic Diversity.</title>
        <authorList>
            <person name="Kalkreuter E."/>
            <person name="Kautsar S.A."/>
            <person name="Yang D."/>
            <person name="Bader C.D."/>
            <person name="Teijaro C.N."/>
            <person name="Fluegel L."/>
            <person name="Davis C.M."/>
            <person name="Simpson J.R."/>
            <person name="Lauterbach L."/>
            <person name="Steele A.D."/>
            <person name="Gui C."/>
            <person name="Meng S."/>
            <person name="Li G."/>
            <person name="Viehrig K."/>
            <person name="Ye F."/>
            <person name="Su P."/>
            <person name="Kiefer A.F."/>
            <person name="Nichols A."/>
            <person name="Cepeda A.J."/>
            <person name="Yan W."/>
            <person name="Fan B."/>
            <person name="Jiang Y."/>
            <person name="Adhikari A."/>
            <person name="Zheng C.-J."/>
            <person name="Schuster L."/>
            <person name="Cowan T.M."/>
            <person name="Smanski M.J."/>
            <person name="Chevrette M.G."/>
            <person name="De Carvalho L.P.S."/>
            <person name="Shen B."/>
        </authorList>
    </citation>
    <scope>NUCLEOTIDE SEQUENCE [LARGE SCALE GENOMIC DNA]</scope>
    <source>
        <strain evidence="3 4">NPDC019377</strain>
    </source>
</reference>
<dbReference type="Gene3D" id="2.160.20.80">
    <property type="entry name" value="E3 ubiquitin-protein ligase SopA"/>
    <property type="match status" value="1"/>
</dbReference>
<keyword evidence="2" id="KW-1133">Transmembrane helix</keyword>
<name>A0ABW7VWB7_9NOCA</name>
<gene>
    <name evidence="3" type="ORF">ACH49Z_11890</name>
</gene>
<evidence type="ECO:0000256" key="2">
    <source>
        <dbReference type="SAM" id="Phobius"/>
    </source>
</evidence>
<protein>
    <submittedName>
        <fullName evidence="3">Pentapeptide repeat-containing protein</fullName>
    </submittedName>
</protein>
<accession>A0ABW7VWB7</accession>
<evidence type="ECO:0000313" key="4">
    <source>
        <dbReference type="Proteomes" id="UP001611494"/>
    </source>
</evidence>
<dbReference type="InterPro" id="IPR051082">
    <property type="entry name" value="Pentapeptide-BTB/POZ_domain"/>
</dbReference>
<dbReference type="EMBL" id="JBIRYL010000001">
    <property type="protein sequence ID" value="MFI2230541.1"/>
    <property type="molecule type" value="Genomic_DNA"/>
</dbReference>
<dbReference type="PANTHER" id="PTHR14136:SF17">
    <property type="entry name" value="BTB_POZ DOMAIN-CONTAINING PROTEIN KCTD9"/>
    <property type="match status" value="1"/>
</dbReference>
<dbReference type="RefSeq" id="WP_397061909.1">
    <property type="nucleotide sequence ID" value="NZ_JBIRYL010000001.1"/>
</dbReference>
<feature type="transmembrane region" description="Helical" evidence="2">
    <location>
        <begin position="77"/>
        <end position="99"/>
    </location>
</feature>
<evidence type="ECO:0000313" key="3">
    <source>
        <dbReference type="EMBL" id="MFI2230541.1"/>
    </source>
</evidence>
<dbReference type="Pfam" id="PF00805">
    <property type="entry name" value="Pentapeptide"/>
    <property type="match status" value="3"/>
</dbReference>
<feature type="region of interest" description="Disordered" evidence="1">
    <location>
        <begin position="1"/>
        <end position="72"/>
    </location>
</feature>
<keyword evidence="4" id="KW-1185">Reference proteome</keyword>
<comment type="caution">
    <text evidence="3">The sequence shown here is derived from an EMBL/GenBank/DDBJ whole genome shotgun (WGS) entry which is preliminary data.</text>
</comment>
<feature type="compositionally biased region" description="Basic and acidic residues" evidence="1">
    <location>
        <begin position="1"/>
        <end position="11"/>
    </location>
</feature>
<dbReference type="InterPro" id="IPR001646">
    <property type="entry name" value="5peptide_repeat"/>
</dbReference>